<keyword evidence="3" id="KW-1185">Reference proteome</keyword>
<feature type="region of interest" description="Disordered" evidence="1">
    <location>
        <begin position="49"/>
        <end position="100"/>
    </location>
</feature>
<gene>
    <name evidence="2" type="ORF">EHS25_007157</name>
</gene>
<proteinExistence type="predicted"/>
<dbReference type="EMBL" id="RSCD01000034">
    <property type="protein sequence ID" value="RSH80679.1"/>
    <property type="molecule type" value="Genomic_DNA"/>
</dbReference>
<evidence type="ECO:0000256" key="1">
    <source>
        <dbReference type="SAM" id="MobiDB-lite"/>
    </source>
</evidence>
<sequence>MATWAKLSARMDDGDIKILGRWSSDAVKLYQESSTPHVAHLARMTIRPDNSVSSGVIPPTNAGRETIDGDSSPSIGVCVSSPSSTRSRQGATERFDTPEGNWAKPDFHTVVAVSDVQSKVLERCENCKSMSFDQAGGVTASKNRLRATGSG</sequence>
<dbReference type="Proteomes" id="UP000279259">
    <property type="component" value="Unassembled WGS sequence"/>
</dbReference>
<feature type="compositionally biased region" description="Polar residues" evidence="1">
    <location>
        <begin position="69"/>
        <end position="90"/>
    </location>
</feature>
<organism evidence="2 3">
    <name type="scientific">Saitozyma podzolica</name>
    <dbReference type="NCBI Taxonomy" id="1890683"/>
    <lineage>
        <taxon>Eukaryota</taxon>
        <taxon>Fungi</taxon>
        <taxon>Dikarya</taxon>
        <taxon>Basidiomycota</taxon>
        <taxon>Agaricomycotina</taxon>
        <taxon>Tremellomycetes</taxon>
        <taxon>Tremellales</taxon>
        <taxon>Trimorphomycetaceae</taxon>
        <taxon>Saitozyma</taxon>
    </lineage>
</organism>
<dbReference type="OrthoDB" id="10559562at2759"/>
<name>A0A427XPC1_9TREE</name>
<reference evidence="2 3" key="1">
    <citation type="submission" date="2018-11" db="EMBL/GenBank/DDBJ databases">
        <title>Genome sequence of Saitozyma podzolica DSM 27192.</title>
        <authorList>
            <person name="Aliyu H."/>
            <person name="Gorte O."/>
            <person name="Ochsenreither K."/>
        </authorList>
    </citation>
    <scope>NUCLEOTIDE SEQUENCE [LARGE SCALE GENOMIC DNA]</scope>
    <source>
        <strain evidence="2 3">DSM 27192</strain>
    </source>
</reference>
<evidence type="ECO:0000313" key="2">
    <source>
        <dbReference type="EMBL" id="RSH80679.1"/>
    </source>
</evidence>
<protein>
    <submittedName>
        <fullName evidence="2">Uncharacterized protein</fullName>
    </submittedName>
</protein>
<accession>A0A427XPC1</accession>
<comment type="caution">
    <text evidence="2">The sequence shown here is derived from an EMBL/GenBank/DDBJ whole genome shotgun (WGS) entry which is preliminary data.</text>
</comment>
<evidence type="ECO:0000313" key="3">
    <source>
        <dbReference type="Proteomes" id="UP000279259"/>
    </source>
</evidence>
<dbReference type="AlphaFoldDB" id="A0A427XPC1"/>